<feature type="binding site" evidence="5">
    <location>
        <position position="113"/>
    </location>
    <ligand>
        <name>Mg(2+)</name>
        <dbReference type="ChEBI" id="CHEBI:18420"/>
    </ligand>
</feature>
<accession>A0A2N3XVQ9</accession>
<sequence length="263" mass="27770">MQNAVTWLFVPGSRPERFAKAAGAGADVVIVDLEDAVPADAKAAARENLRSAWPIGYSVAVRINGRSSPEFDDDVALCRELGPAAVILPKTESAQDVEVTAEATGSPVLGLVETARGFVNLGEICAAPGLVRLVFGSIDLALDLGVTGDAALDTSRSDLVRWSAACRLPSPLDGVTPSINDTEAVERDSRRAKEWGFGGKLCIHPAQLPVVRDAMRPSPEDVAWARRVVEADAQALGAAVSLDGAMIDRPVVERARRLLRAAD</sequence>
<dbReference type="OrthoDB" id="5172636at2"/>
<dbReference type="EMBL" id="PJNB01000001">
    <property type="protein sequence ID" value="PKW14778.1"/>
    <property type="molecule type" value="Genomic_DNA"/>
</dbReference>
<dbReference type="Pfam" id="PF03328">
    <property type="entry name" value="HpcH_HpaI"/>
    <property type="match status" value="1"/>
</dbReference>
<dbReference type="InterPro" id="IPR005000">
    <property type="entry name" value="Aldolase/citrate-lyase_domain"/>
</dbReference>
<dbReference type="InterPro" id="IPR011206">
    <property type="entry name" value="Citrate_lyase_beta/mcl1/mcl2"/>
</dbReference>
<evidence type="ECO:0000259" key="6">
    <source>
        <dbReference type="Pfam" id="PF03328"/>
    </source>
</evidence>
<evidence type="ECO:0000313" key="7">
    <source>
        <dbReference type="EMBL" id="PKW14778.1"/>
    </source>
</evidence>
<keyword evidence="3 5" id="KW-0460">Magnesium</keyword>
<dbReference type="STRING" id="994479.GCA_000194155_03016"/>
<dbReference type="InterPro" id="IPR015813">
    <property type="entry name" value="Pyrv/PenolPyrv_kinase-like_dom"/>
</dbReference>
<dbReference type="RefSeq" id="WP_044572938.1">
    <property type="nucleotide sequence ID" value="NZ_CP061007.1"/>
</dbReference>
<comment type="caution">
    <text evidence="7">The sequence shown here is derived from an EMBL/GenBank/DDBJ whole genome shotgun (WGS) entry which is preliminary data.</text>
</comment>
<dbReference type="GO" id="GO:0006107">
    <property type="term" value="P:oxaloacetate metabolic process"/>
    <property type="evidence" value="ECO:0007669"/>
    <property type="project" value="TreeGrafter"/>
</dbReference>
<evidence type="ECO:0000313" key="8">
    <source>
        <dbReference type="Proteomes" id="UP000233786"/>
    </source>
</evidence>
<dbReference type="GO" id="GO:0016829">
    <property type="term" value="F:lyase activity"/>
    <property type="evidence" value="ECO:0007669"/>
    <property type="project" value="UniProtKB-KW"/>
</dbReference>
<dbReference type="PANTHER" id="PTHR32308:SF10">
    <property type="entry name" value="CITRATE LYASE SUBUNIT BETA"/>
    <property type="match status" value="1"/>
</dbReference>
<keyword evidence="2 5" id="KW-0479">Metal-binding</keyword>
<dbReference type="Gene3D" id="3.20.20.60">
    <property type="entry name" value="Phosphoenolpyruvate-binding domains"/>
    <property type="match status" value="1"/>
</dbReference>
<dbReference type="PANTHER" id="PTHR32308">
    <property type="entry name" value="LYASE BETA SUBUNIT, PUTATIVE (AFU_ORTHOLOGUE AFUA_4G13030)-RELATED"/>
    <property type="match status" value="1"/>
</dbReference>
<evidence type="ECO:0000256" key="2">
    <source>
        <dbReference type="ARBA" id="ARBA00022723"/>
    </source>
</evidence>
<dbReference type="AlphaFoldDB" id="A0A2N3XVQ9"/>
<keyword evidence="7" id="KW-0456">Lyase</keyword>
<evidence type="ECO:0000256" key="5">
    <source>
        <dbReference type="PIRSR" id="PIRSR015582-2"/>
    </source>
</evidence>
<dbReference type="InterPro" id="IPR040442">
    <property type="entry name" value="Pyrv_kinase-like_dom_sf"/>
</dbReference>
<evidence type="ECO:0000256" key="1">
    <source>
        <dbReference type="ARBA" id="ARBA00001946"/>
    </source>
</evidence>
<dbReference type="Proteomes" id="UP000233786">
    <property type="component" value="Unassembled WGS sequence"/>
</dbReference>
<name>A0A2N3XVQ9_SACSN</name>
<organism evidence="7 8">
    <name type="scientific">Saccharopolyspora spinosa</name>
    <dbReference type="NCBI Taxonomy" id="60894"/>
    <lineage>
        <taxon>Bacteria</taxon>
        <taxon>Bacillati</taxon>
        <taxon>Actinomycetota</taxon>
        <taxon>Actinomycetes</taxon>
        <taxon>Pseudonocardiales</taxon>
        <taxon>Pseudonocardiaceae</taxon>
        <taxon>Saccharopolyspora</taxon>
    </lineage>
</organism>
<proteinExistence type="predicted"/>
<protein>
    <submittedName>
        <fullName evidence="7">Citrate lyase subunit beta/citryl-CoA lyase</fullName>
    </submittedName>
</protein>
<feature type="binding site" evidence="4">
    <location>
        <position position="113"/>
    </location>
    <ligand>
        <name>substrate</name>
    </ligand>
</feature>
<comment type="cofactor">
    <cofactor evidence="1">
        <name>Mg(2+)</name>
        <dbReference type="ChEBI" id="CHEBI:18420"/>
    </cofactor>
</comment>
<dbReference type="GO" id="GO:0000287">
    <property type="term" value="F:magnesium ion binding"/>
    <property type="evidence" value="ECO:0007669"/>
    <property type="project" value="TreeGrafter"/>
</dbReference>
<feature type="binding site" evidence="4">
    <location>
        <position position="62"/>
    </location>
    <ligand>
        <name>substrate</name>
    </ligand>
</feature>
<keyword evidence="8" id="KW-1185">Reference proteome</keyword>
<evidence type="ECO:0000256" key="4">
    <source>
        <dbReference type="PIRSR" id="PIRSR015582-1"/>
    </source>
</evidence>
<gene>
    <name evidence="7" type="ORF">A8926_2425</name>
</gene>
<feature type="domain" description="HpcH/HpaI aldolase/citrate lyase" evidence="6">
    <location>
        <begin position="7"/>
        <end position="205"/>
    </location>
</feature>
<feature type="binding site" evidence="5">
    <location>
        <position position="139"/>
    </location>
    <ligand>
        <name>Mg(2+)</name>
        <dbReference type="ChEBI" id="CHEBI:18420"/>
    </ligand>
</feature>
<evidence type="ECO:0000256" key="3">
    <source>
        <dbReference type="ARBA" id="ARBA00022842"/>
    </source>
</evidence>
<dbReference type="PIRSF" id="PIRSF015582">
    <property type="entry name" value="Cit_lyase_B"/>
    <property type="match status" value="1"/>
</dbReference>
<reference evidence="7" key="1">
    <citation type="submission" date="2017-12" db="EMBL/GenBank/DDBJ databases">
        <title>Sequencing the genomes of 1000 Actinobacteria strains.</title>
        <authorList>
            <person name="Klenk H.-P."/>
        </authorList>
    </citation>
    <scope>NUCLEOTIDE SEQUENCE [LARGE SCALE GENOMIC DNA]</scope>
    <source>
        <strain evidence="7">DSM 44228</strain>
    </source>
</reference>
<dbReference type="SUPFAM" id="SSF51621">
    <property type="entry name" value="Phosphoenolpyruvate/pyruvate domain"/>
    <property type="match status" value="1"/>
</dbReference>